<feature type="compositionally biased region" description="Acidic residues" evidence="1">
    <location>
        <begin position="45"/>
        <end position="54"/>
    </location>
</feature>
<feature type="chain" id="PRO_5045633977" evidence="2">
    <location>
        <begin position="27"/>
        <end position="221"/>
    </location>
</feature>
<evidence type="ECO:0000313" key="4">
    <source>
        <dbReference type="Proteomes" id="UP000019226"/>
    </source>
</evidence>
<evidence type="ECO:0000313" key="3">
    <source>
        <dbReference type="EMBL" id="AHI20675.1"/>
    </source>
</evidence>
<feature type="signal peptide" evidence="2">
    <location>
        <begin position="1"/>
        <end position="26"/>
    </location>
</feature>
<dbReference type="PROSITE" id="PS51257">
    <property type="entry name" value="PROKAR_LIPOPROTEIN"/>
    <property type="match status" value="1"/>
</dbReference>
<dbReference type="Proteomes" id="UP000019226">
    <property type="component" value="Chromosome"/>
</dbReference>
<name>A0ABN4CF24_9CORY</name>
<evidence type="ECO:0000256" key="1">
    <source>
        <dbReference type="SAM" id="MobiDB-lite"/>
    </source>
</evidence>
<protein>
    <submittedName>
        <fullName evidence="3">Beta-N-acetylhexosaminidase</fullName>
    </submittedName>
</protein>
<accession>A0ABN4CF24</accession>
<feature type="region of interest" description="Disordered" evidence="1">
    <location>
        <begin position="27"/>
        <end position="101"/>
    </location>
</feature>
<keyword evidence="2" id="KW-0732">Signal</keyword>
<evidence type="ECO:0000256" key="2">
    <source>
        <dbReference type="SAM" id="SignalP"/>
    </source>
</evidence>
<keyword evidence="4" id="KW-1185">Reference proteome</keyword>
<dbReference type="RefSeq" id="WP_006822019.1">
    <property type="nucleotide sequence ID" value="NZ_CP004350.1"/>
</dbReference>
<organism evidence="3 4">
    <name type="scientific">Corynebacterium casei LMG S-19264</name>
    <dbReference type="NCBI Taxonomy" id="1285583"/>
    <lineage>
        <taxon>Bacteria</taxon>
        <taxon>Bacillati</taxon>
        <taxon>Actinomycetota</taxon>
        <taxon>Actinomycetes</taxon>
        <taxon>Mycobacteriales</taxon>
        <taxon>Corynebacteriaceae</taxon>
        <taxon>Corynebacterium</taxon>
    </lineage>
</organism>
<sequence>MLKSRKPRIMQLTGAVFLAATLVACGNTEEPAPEPAPETSTVTENTEETSETSEESTSSETESSTETSESESESATAEPSESESEEPTETTSASSGSISEDVEDAYEIFGSIAPRELFEKFDSCDPVGNENNYNCSGPEVGQIQFSKSSNRATQTTQVLTELRSSTVLEDSGDRVVGWSTLGSTAVLTVVDNNEGLVVQQMLSTDQEDPEDRLIELGLYTP</sequence>
<feature type="compositionally biased region" description="Low complexity" evidence="1">
    <location>
        <begin position="55"/>
        <end position="79"/>
    </location>
</feature>
<dbReference type="GeneID" id="82878228"/>
<dbReference type="EMBL" id="CP004350">
    <property type="protein sequence ID" value="AHI20675.1"/>
    <property type="molecule type" value="Genomic_DNA"/>
</dbReference>
<proteinExistence type="predicted"/>
<reference evidence="4" key="1">
    <citation type="submission" date="2013-02" db="EMBL/GenBank/DDBJ databases">
        <title>The complete genome sequence of Corynebacterium casei LMG S-19264 (=DSM 44701).</title>
        <authorList>
            <person name="Ruckert C."/>
            <person name="Albersmeier A."/>
            <person name="Kalinowski J."/>
        </authorList>
    </citation>
    <scope>NUCLEOTIDE SEQUENCE [LARGE SCALE GENOMIC DNA]</scope>
    <source>
        <strain evidence="4">LMG S-19264</strain>
    </source>
</reference>
<gene>
    <name evidence="3" type="ORF">CCASEI_10600</name>
</gene>